<evidence type="ECO:0000256" key="2">
    <source>
        <dbReference type="PROSITE-ProRule" id="PRU00335"/>
    </source>
</evidence>
<dbReference type="PANTHER" id="PTHR43479">
    <property type="entry name" value="ACREF/ENVCD OPERON REPRESSOR-RELATED"/>
    <property type="match status" value="1"/>
</dbReference>
<keyword evidence="5" id="KW-1185">Reference proteome</keyword>
<reference evidence="4 5" key="1">
    <citation type="submission" date="2021-06" db="EMBL/GenBank/DDBJ databases">
        <title>Actinoplanes lichenicola sp. nov., and Actinoplanes ovalisporus sp. nov., isolated from lichen in Thailand.</title>
        <authorList>
            <person name="Saeng-In P."/>
            <person name="Kanchanasin P."/>
            <person name="Yuki M."/>
            <person name="Kudo T."/>
            <person name="Ohkuma M."/>
            <person name="Phongsopitanun W."/>
            <person name="Tanasupawat S."/>
        </authorList>
    </citation>
    <scope>NUCLEOTIDE SEQUENCE [LARGE SCALE GENOMIC DNA]</scope>
    <source>
        <strain evidence="4 5">NBRC 110975</strain>
    </source>
</reference>
<organism evidence="4 5">
    <name type="scientific">Paractinoplanes bogorensis</name>
    <dbReference type="NCBI Taxonomy" id="1610840"/>
    <lineage>
        <taxon>Bacteria</taxon>
        <taxon>Bacillati</taxon>
        <taxon>Actinomycetota</taxon>
        <taxon>Actinomycetes</taxon>
        <taxon>Micromonosporales</taxon>
        <taxon>Micromonosporaceae</taxon>
        <taxon>Paractinoplanes</taxon>
    </lineage>
</organism>
<dbReference type="Pfam" id="PF00440">
    <property type="entry name" value="TetR_N"/>
    <property type="match status" value="1"/>
</dbReference>
<dbReference type="RefSeq" id="WP_215792804.1">
    <property type="nucleotide sequence ID" value="NZ_JAHKKG010000012.1"/>
</dbReference>
<evidence type="ECO:0000259" key="3">
    <source>
        <dbReference type="PROSITE" id="PS50977"/>
    </source>
</evidence>
<evidence type="ECO:0000256" key="1">
    <source>
        <dbReference type="ARBA" id="ARBA00023125"/>
    </source>
</evidence>
<evidence type="ECO:0000313" key="4">
    <source>
        <dbReference type="EMBL" id="MBU2668532.1"/>
    </source>
</evidence>
<dbReference type="Gene3D" id="1.10.357.10">
    <property type="entry name" value="Tetracycline Repressor, domain 2"/>
    <property type="match status" value="1"/>
</dbReference>
<keyword evidence="1 2" id="KW-0238">DNA-binding</keyword>
<accession>A0ABS5YYM7</accession>
<dbReference type="InterPro" id="IPR050624">
    <property type="entry name" value="HTH-type_Tx_Regulator"/>
</dbReference>
<dbReference type="InterPro" id="IPR001647">
    <property type="entry name" value="HTH_TetR"/>
</dbReference>
<dbReference type="InterPro" id="IPR009057">
    <property type="entry name" value="Homeodomain-like_sf"/>
</dbReference>
<name>A0ABS5YYM7_9ACTN</name>
<dbReference type="PRINTS" id="PR00455">
    <property type="entry name" value="HTHTETR"/>
</dbReference>
<proteinExistence type="predicted"/>
<feature type="domain" description="HTH tetR-type" evidence="3">
    <location>
        <begin position="10"/>
        <end position="70"/>
    </location>
</feature>
<protein>
    <submittedName>
        <fullName evidence="4">TetR/AcrR family transcriptional regulator</fullName>
    </submittedName>
</protein>
<dbReference type="Proteomes" id="UP001519654">
    <property type="component" value="Unassembled WGS sequence"/>
</dbReference>
<gene>
    <name evidence="4" type="ORF">KOI35_33970</name>
</gene>
<dbReference type="PROSITE" id="PS50977">
    <property type="entry name" value="HTH_TETR_2"/>
    <property type="match status" value="1"/>
</dbReference>
<evidence type="ECO:0000313" key="5">
    <source>
        <dbReference type="Proteomes" id="UP001519654"/>
    </source>
</evidence>
<comment type="caution">
    <text evidence="4">The sequence shown here is derived from an EMBL/GenBank/DDBJ whole genome shotgun (WGS) entry which is preliminary data.</text>
</comment>
<dbReference type="EMBL" id="JAHKKG010000012">
    <property type="protein sequence ID" value="MBU2668532.1"/>
    <property type="molecule type" value="Genomic_DNA"/>
</dbReference>
<dbReference type="PANTHER" id="PTHR43479:SF7">
    <property type="entry name" value="TETR-FAMILY TRANSCRIPTIONAL REGULATOR"/>
    <property type="match status" value="1"/>
</dbReference>
<feature type="DNA-binding region" description="H-T-H motif" evidence="2">
    <location>
        <begin position="33"/>
        <end position="52"/>
    </location>
</feature>
<dbReference type="SUPFAM" id="SSF46689">
    <property type="entry name" value="Homeodomain-like"/>
    <property type="match status" value="1"/>
</dbReference>
<sequence length="187" mass="21007">MAGNGDRRVRRTQAALRKALIELIVERGYERVTVRDVLDRADIGRSTFYAHYRDKDALFGSCFEDLREDLARELSLLGPQSHDGSHTDGQSGDPLKPLTLIFEHAFRHPQIYRAVGTAHLHPMIFEVMREHLCTHDELRLPVDVAAEYHASALVGTLGWWVRAGFPHGPAEMARMIRELTVGGITAA</sequence>